<evidence type="ECO:0000313" key="9">
    <source>
        <dbReference type="EMBL" id="AQS55767.1"/>
    </source>
</evidence>
<dbReference type="Proteomes" id="UP000188603">
    <property type="component" value="Chromosome"/>
</dbReference>
<dbReference type="GO" id="GO:0000155">
    <property type="term" value="F:phosphorelay sensor kinase activity"/>
    <property type="evidence" value="ECO:0007669"/>
    <property type="project" value="InterPro"/>
</dbReference>
<dbReference type="InterPro" id="IPR003660">
    <property type="entry name" value="HAMP_dom"/>
</dbReference>
<dbReference type="KEGG" id="ntr:B0W44_08165"/>
<dbReference type="Pfam" id="PF06580">
    <property type="entry name" value="His_kinase"/>
    <property type="match status" value="1"/>
</dbReference>
<dbReference type="Gene3D" id="6.10.340.10">
    <property type="match status" value="1"/>
</dbReference>
<feature type="transmembrane region" description="Helical" evidence="7">
    <location>
        <begin position="280"/>
        <end position="298"/>
    </location>
</feature>
<name>A0A1U9K6S8_9BACL</name>
<dbReference type="InterPro" id="IPR010559">
    <property type="entry name" value="Sig_transdc_His_kin_internal"/>
</dbReference>
<comment type="subcellular location">
    <subcellularLocation>
        <location evidence="1">Cell membrane</location>
        <topology evidence="1">Multi-pass membrane protein</topology>
    </subcellularLocation>
</comment>
<reference evidence="9 10" key="1">
    <citation type="journal article" date="2015" name="Int. J. Syst. Evol. Microbiol.">
        <title>Novibacillus thermophilus gen. nov., sp. nov., a Gram-staining-negative and moderately thermophilic member of the family Thermoactinomycetaceae.</title>
        <authorList>
            <person name="Yang G."/>
            <person name="Chen J."/>
            <person name="Zhou S."/>
        </authorList>
    </citation>
    <scope>NUCLEOTIDE SEQUENCE [LARGE SCALE GENOMIC DNA]</scope>
    <source>
        <strain evidence="9 10">SG-1</strain>
    </source>
</reference>
<keyword evidence="6 7" id="KW-0472">Membrane</keyword>
<dbReference type="CDD" id="cd06225">
    <property type="entry name" value="HAMP"/>
    <property type="match status" value="1"/>
</dbReference>
<evidence type="ECO:0000256" key="5">
    <source>
        <dbReference type="ARBA" id="ARBA00022777"/>
    </source>
</evidence>
<dbReference type="Pfam" id="PF00672">
    <property type="entry name" value="HAMP"/>
    <property type="match status" value="1"/>
</dbReference>
<keyword evidence="4" id="KW-0808">Transferase</keyword>
<proteinExistence type="predicted"/>
<dbReference type="STRING" id="1471761.B0W44_08165"/>
<dbReference type="AlphaFoldDB" id="A0A1U9K6S8"/>
<evidence type="ECO:0000256" key="7">
    <source>
        <dbReference type="SAM" id="Phobius"/>
    </source>
</evidence>
<keyword evidence="5" id="KW-0418">Kinase</keyword>
<dbReference type="SUPFAM" id="SSF158472">
    <property type="entry name" value="HAMP domain-like"/>
    <property type="match status" value="1"/>
</dbReference>
<keyword evidence="3" id="KW-0597">Phosphoprotein</keyword>
<keyword evidence="7" id="KW-0812">Transmembrane</keyword>
<dbReference type="PANTHER" id="PTHR34220:SF7">
    <property type="entry name" value="SENSOR HISTIDINE KINASE YPDA"/>
    <property type="match status" value="1"/>
</dbReference>
<dbReference type="Gene3D" id="3.30.565.10">
    <property type="entry name" value="Histidine kinase-like ATPase, C-terminal domain"/>
    <property type="match status" value="1"/>
</dbReference>
<dbReference type="GO" id="GO:0005886">
    <property type="term" value="C:plasma membrane"/>
    <property type="evidence" value="ECO:0007669"/>
    <property type="project" value="UniProtKB-SubCell"/>
</dbReference>
<keyword evidence="10" id="KW-1185">Reference proteome</keyword>
<evidence type="ECO:0000259" key="8">
    <source>
        <dbReference type="PROSITE" id="PS50885"/>
    </source>
</evidence>
<evidence type="ECO:0000256" key="4">
    <source>
        <dbReference type="ARBA" id="ARBA00022679"/>
    </source>
</evidence>
<dbReference type="EMBL" id="CP019699">
    <property type="protein sequence ID" value="AQS55767.1"/>
    <property type="molecule type" value="Genomic_DNA"/>
</dbReference>
<protein>
    <recommendedName>
        <fullName evidence="8">HAMP domain-containing protein</fullName>
    </recommendedName>
</protein>
<keyword evidence="7" id="KW-1133">Transmembrane helix</keyword>
<dbReference type="Pfam" id="PF02518">
    <property type="entry name" value="HATPase_c"/>
    <property type="match status" value="1"/>
</dbReference>
<sequence>MSLRMRVIVTFFGLALVPLTIFTTNIYRQFSHELENKAIHSAKQIADQINNSLDLMIQDAVRVSMSPIYDHDVISILHQHVSNKGRYITSKQRDKMSFLLSSLMYKRDQLKGIHIIARDGYVYSYLDSQRVKRMFKQENAEWYREVLDADGGWVLLPLHQSSYYYGKEYAVSVSRLIRDPNTYEDLGIIKIDINPDYIRELLSSVKDTLLVVRDAKGRIIYTNDQSFDMTIQKIEDGNWQEYRNQKYLMTEHTSRMTGITTHLFMPEAHVLNELRNYKNLTFALLVFCALIAFILAIVSSKRLSKPIQDLISEMKALQKKNFYGKIKIHRRDEIGELGRVFNDMIDEINRLIQTVYEKALYQKEAEYKAFQSQINPHFMYNTLETINMMAISKGNLAISDMITTLGKILRYTIDHNKPLVTVKEELDAVKAYMEIMQVRVGSQLHVVWEVDDSLTASLIPKFILQPLIENAIQHGLRPNDYNGEIQVHICRYQNNIEIKVRDTGVGIPKERLVKLIHNLQIEETAETTSETKIDGVALLNIHQRLMIRYGPQYGLTIDSIEGKGTEVIIKIPTAGEGMKN</sequence>
<evidence type="ECO:0000256" key="6">
    <source>
        <dbReference type="ARBA" id="ARBA00023136"/>
    </source>
</evidence>
<dbReference type="InterPro" id="IPR003594">
    <property type="entry name" value="HATPase_dom"/>
</dbReference>
<organism evidence="9 10">
    <name type="scientific">Novibacillus thermophilus</name>
    <dbReference type="NCBI Taxonomy" id="1471761"/>
    <lineage>
        <taxon>Bacteria</taxon>
        <taxon>Bacillati</taxon>
        <taxon>Bacillota</taxon>
        <taxon>Bacilli</taxon>
        <taxon>Bacillales</taxon>
        <taxon>Thermoactinomycetaceae</taxon>
        <taxon>Novibacillus</taxon>
    </lineage>
</organism>
<dbReference type="SUPFAM" id="SSF55874">
    <property type="entry name" value="ATPase domain of HSP90 chaperone/DNA topoisomerase II/histidine kinase"/>
    <property type="match status" value="1"/>
</dbReference>
<evidence type="ECO:0000256" key="3">
    <source>
        <dbReference type="ARBA" id="ARBA00022553"/>
    </source>
</evidence>
<dbReference type="PANTHER" id="PTHR34220">
    <property type="entry name" value="SENSOR HISTIDINE KINASE YPDA"/>
    <property type="match status" value="1"/>
</dbReference>
<evidence type="ECO:0000256" key="1">
    <source>
        <dbReference type="ARBA" id="ARBA00004651"/>
    </source>
</evidence>
<dbReference type="InterPro" id="IPR036890">
    <property type="entry name" value="HATPase_C_sf"/>
</dbReference>
<accession>A0A1U9K6S8</accession>
<dbReference type="OrthoDB" id="9776552at2"/>
<gene>
    <name evidence="9" type="ORF">B0W44_08165</name>
</gene>
<keyword evidence="2" id="KW-1003">Cell membrane</keyword>
<feature type="domain" description="HAMP" evidence="8">
    <location>
        <begin position="301"/>
        <end position="353"/>
    </location>
</feature>
<dbReference type="PROSITE" id="PS50885">
    <property type="entry name" value="HAMP"/>
    <property type="match status" value="1"/>
</dbReference>
<evidence type="ECO:0000313" key="10">
    <source>
        <dbReference type="Proteomes" id="UP000188603"/>
    </source>
</evidence>
<dbReference type="InterPro" id="IPR050640">
    <property type="entry name" value="Bact_2-comp_sensor_kinase"/>
</dbReference>
<evidence type="ECO:0000256" key="2">
    <source>
        <dbReference type="ARBA" id="ARBA00022475"/>
    </source>
</evidence>
<dbReference type="SMART" id="SM00304">
    <property type="entry name" value="HAMP"/>
    <property type="match status" value="1"/>
</dbReference>